<dbReference type="CDD" id="cd00519">
    <property type="entry name" value="Lipase_3"/>
    <property type="match status" value="1"/>
</dbReference>
<dbReference type="Gene3D" id="3.40.50.1820">
    <property type="entry name" value="alpha/beta hydrolase"/>
    <property type="match status" value="1"/>
</dbReference>
<dbReference type="Pfam" id="PF01764">
    <property type="entry name" value="Lipase_3"/>
    <property type="match status" value="1"/>
</dbReference>
<accession>A0A556N0R8</accession>
<evidence type="ECO:0000313" key="2">
    <source>
        <dbReference type="EMBL" id="TSJ45794.1"/>
    </source>
</evidence>
<dbReference type="RefSeq" id="WP_144332749.1">
    <property type="nucleotide sequence ID" value="NZ_VLPL01000003.1"/>
</dbReference>
<dbReference type="InterPro" id="IPR029058">
    <property type="entry name" value="AB_hydrolase_fold"/>
</dbReference>
<gene>
    <name evidence="2" type="ORF">FO442_08575</name>
</gene>
<dbReference type="PANTHER" id="PTHR45856:SF11">
    <property type="entry name" value="FUNGAL LIPASE-LIKE DOMAIN-CONTAINING PROTEIN"/>
    <property type="match status" value="1"/>
</dbReference>
<dbReference type="AlphaFoldDB" id="A0A556N0R8"/>
<dbReference type="PANTHER" id="PTHR45856">
    <property type="entry name" value="ALPHA/BETA-HYDROLASES SUPERFAMILY PROTEIN"/>
    <property type="match status" value="1"/>
</dbReference>
<dbReference type="InterPro" id="IPR051218">
    <property type="entry name" value="Sec_MonoDiacylglyc_Lipase"/>
</dbReference>
<reference evidence="2 3" key="1">
    <citation type="submission" date="2019-07" db="EMBL/GenBank/DDBJ databases">
        <authorList>
            <person name="Huq M.A."/>
        </authorList>
    </citation>
    <scope>NUCLEOTIDE SEQUENCE [LARGE SCALE GENOMIC DNA]</scope>
    <source>
        <strain evidence="2 3">MAH-3</strain>
    </source>
</reference>
<dbReference type="OrthoDB" id="927373at2"/>
<dbReference type="SUPFAM" id="SSF53474">
    <property type="entry name" value="alpha/beta-Hydrolases"/>
    <property type="match status" value="1"/>
</dbReference>
<dbReference type="InterPro" id="IPR002921">
    <property type="entry name" value="Fungal_lipase-type"/>
</dbReference>
<name>A0A556N0R8_9FLAO</name>
<evidence type="ECO:0000259" key="1">
    <source>
        <dbReference type="Pfam" id="PF01764"/>
    </source>
</evidence>
<keyword evidence="3" id="KW-1185">Reference proteome</keyword>
<comment type="caution">
    <text evidence="2">The sequence shown here is derived from an EMBL/GenBank/DDBJ whole genome shotgun (WGS) entry which is preliminary data.</text>
</comment>
<dbReference type="Proteomes" id="UP000316008">
    <property type="component" value="Unassembled WGS sequence"/>
</dbReference>
<sequence length="397" mass="45528">MNKLLTVLITLLCMDSYAQHSSGFDAKEARDLIQICNSFTYLDLEGSDEAILPKEYVRIYSSPAYGMDNLFQVYVNQSKTKAVLNFRGSTDKKSSWLENMYSSLVPAKDTIFKGETTFSYTCAEDPDAAVHAGYILGLSYCADDILKQIQNLNKQGIYTIYITGHSQGGALAQMARSWLHFLPKSTLSSRNSFKVYAFANPMIGNKVFAMEYQRRFADPGYSFLLHNPEDIVPKMPVSFNDSTFWKSNLQTMLFDRENFHFKESMKEGMLNMFGAKLNKFNNGVSNNVHEQLVKLLGDFRMPAAKNEANFMHTSKAILLPPTQYPLELKDSSILQNDSLMKVYKRGADGMFEDKSVYKRDKAILQHKPYNYYTALLKVYFIQEYDRLENKYFILPKK</sequence>
<protein>
    <submittedName>
        <fullName evidence="2">Lipase family protein</fullName>
    </submittedName>
</protein>
<evidence type="ECO:0000313" key="3">
    <source>
        <dbReference type="Proteomes" id="UP000316008"/>
    </source>
</evidence>
<feature type="domain" description="Fungal lipase-type" evidence="1">
    <location>
        <begin position="83"/>
        <end position="237"/>
    </location>
</feature>
<dbReference type="GO" id="GO:0006629">
    <property type="term" value="P:lipid metabolic process"/>
    <property type="evidence" value="ECO:0007669"/>
    <property type="project" value="InterPro"/>
</dbReference>
<proteinExistence type="predicted"/>
<organism evidence="2 3">
    <name type="scientific">Fluviicola chungangensis</name>
    <dbReference type="NCBI Taxonomy" id="2597671"/>
    <lineage>
        <taxon>Bacteria</taxon>
        <taxon>Pseudomonadati</taxon>
        <taxon>Bacteroidota</taxon>
        <taxon>Flavobacteriia</taxon>
        <taxon>Flavobacteriales</taxon>
        <taxon>Crocinitomicaceae</taxon>
        <taxon>Fluviicola</taxon>
    </lineage>
</organism>
<dbReference type="EMBL" id="VLPL01000003">
    <property type="protein sequence ID" value="TSJ45794.1"/>
    <property type="molecule type" value="Genomic_DNA"/>
</dbReference>